<feature type="region of interest" description="Disordered" evidence="1">
    <location>
        <begin position="1"/>
        <end position="50"/>
    </location>
</feature>
<evidence type="ECO:0000256" key="2">
    <source>
        <dbReference type="SAM" id="Phobius"/>
    </source>
</evidence>
<keyword evidence="4" id="KW-1185">Reference proteome</keyword>
<gene>
    <name evidence="3" type="ORF">B0H17DRAFT_607251</name>
</gene>
<feature type="transmembrane region" description="Helical" evidence="2">
    <location>
        <begin position="98"/>
        <end position="119"/>
    </location>
</feature>
<evidence type="ECO:0000256" key="1">
    <source>
        <dbReference type="SAM" id="MobiDB-lite"/>
    </source>
</evidence>
<feature type="compositionally biased region" description="Low complexity" evidence="1">
    <location>
        <begin position="1"/>
        <end position="24"/>
    </location>
</feature>
<dbReference type="EMBL" id="JARKIE010000007">
    <property type="protein sequence ID" value="KAJ7706026.1"/>
    <property type="molecule type" value="Genomic_DNA"/>
</dbReference>
<protein>
    <submittedName>
        <fullName evidence="3">Uncharacterized protein</fullName>
    </submittedName>
</protein>
<keyword evidence="2" id="KW-0472">Membrane</keyword>
<dbReference type="Proteomes" id="UP001221757">
    <property type="component" value="Unassembled WGS sequence"/>
</dbReference>
<feature type="transmembrane region" description="Helical" evidence="2">
    <location>
        <begin position="54"/>
        <end position="78"/>
    </location>
</feature>
<dbReference type="AlphaFoldDB" id="A0AAD7GVH3"/>
<sequence length="150" mass="16599">MSSSTAVPTASTSASPLSGLSTPTAYHKPTRARAASQYSKERAARKRRPRRRRWSYEVDPMLIGVILCQVIVFTYFLVSNELLLTYNDGASASAQQMGFGQILALVVVLPSALSVVGALKEHGLKRLSKRKKINVRRNQRRDLIITDNVV</sequence>
<accession>A0AAD7GVH3</accession>
<comment type="caution">
    <text evidence="3">The sequence shown here is derived from an EMBL/GenBank/DDBJ whole genome shotgun (WGS) entry which is preliminary data.</text>
</comment>
<evidence type="ECO:0000313" key="3">
    <source>
        <dbReference type="EMBL" id="KAJ7706026.1"/>
    </source>
</evidence>
<reference evidence="3" key="1">
    <citation type="submission" date="2023-03" db="EMBL/GenBank/DDBJ databases">
        <title>Massive genome expansion in bonnet fungi (Mycena s.s.) driven by repeated elements and novel gene families across ecological guilds.</title>
        <authorList>
            <consortium name="Lawrence Berkeley National Laboratory"/>
            <person name="Harder C.B."/>
            <person name="Miyauchi S."/>
            <person name="Viragh M."/>
            <person name="Kuo A."/>
            <person name="Thoen E."/>
            <person name="Andreopoulos B."/>
            <person name="Lu D."/>
            <person name="Skrede I."/>
            <person name="Drula E."/>
            <person name="Henrissat B."/>
            <person name="Morin E."/>
            <person name="Kohler A."/>
            <person name="Barry K."/>
            <person name="LaButti K."/>
            <person name="Morin E."/>
            <person name="Salamov A."/>
            <person name="Lipzen A."/>
            <person name="Mereny Z."/>
            <person name="Hegedus B."/>
            <person name="Baldrian P."/>
            <person name="Stursova M."/>
            <person name="Weitz H."/>
            <person name="Taylor A."/>
            <person name="Grigoriev I.V."/>
            <person name="Nagy L.G."/>
            <person name="Martin F."/>
            <person name="Kauserud H."/>
        </authorList>
    </citation>
    <scope>NUCLEOTIDE SEQUENCE</scope>
    <source>
        <strain evidence="3">CBHHK067</strain>
    </source>
</reference>
<organism evidence="3 4">
    <name type="scientific">Mycena rosella</name>
    <name type="common">Pink bonnet</name>
    <name type="synonym">Agaricus rosellus</name>
    <dbReference type="NCBI Taxonomy" id="1033263"/>
    <lineage>
        <taxon>Eukaryota</taxon>
        <taxon>Fungi</taxon>
        <taxon>Dikarya</taxon>
        <taxon>Basidiomycota</taxon>
        <taxon>Agaricomycotina</taxon>
        <taxon>Agaricomycetes</taxon>
        <taxon>Agaricomycetidae</taxon>
        <taxon>Agaricales</taxon>
        <taxon>Marasmiineae</taxon>
        <taxon>Mycenaceae</taxon>
        <taxon>Mycena</taxon>
    </lineage>
</organism>
<keyword evidence="2" id="KW-0812">Transmembrane</keyword>
<name>A0AAD7GVH3_MYCRO</name>
<evidence type="ECO:0000313" key="4">
    <source>
        <dbReference type="Proteomes" id="UP001221757"/>
    </source>
</evidence>
<proteinExistence type="predicted"/>
<keyword evidence="2" id="KW-1133">Transmembrane helix</keyword>